<dbReference type="GO" id="GO:0008409">
    <property type="term" value="F:5'-3' exonuclease activity"/>
    <property type="evidence" value="ECO:0007669"/>
    <property type="project" value="UniProtKB-UniRule"/>
</dbReference>
<keyword evidence="5 17" id="KW-0808">Transferase</keyword>
<dbReference type="SUPFAM" id="SSF88723">
    <property type="entry name" value="PIN domain-like"/>
    <property type="match status" value="1"/>
</dbReference>
<dbReference type="STRING" id="573983.B0681_04090"/>
<organism evidence="21 22">
    <name type="scientific">Moraxella porci DSM 25326</name>
    <dbReference type="NCBI Taxonomy" id="573983"/>
    <lineage>
        <taxon>Bacteria</taxon>
        <taxon>Pseudomonadati</taxon>
        <taxon>Pseudomonadota</taxon>
        <taxon>Gammaproteobacteria</taxon>
        <taxon>Moraxellales</taxon>
        <taxon>Moraxellaceae</taxon>
        <taxon>Moraxella</taxon>
    </lineage>
</organism>
<dbReference type="CDD" id="cd08637">
    <property type="entry name" value="DNA_pol_A_pol_I_C"/>
    <property type="match status" value="1"/>
</dbReference>
<feature type="domain" description="3'-5' exonuclease" evidence="18">
    <location>
        <begin position="370"/>
        <end position="568"/>
    </location>
</feature>
<dbReference type="PANTHER" id="PTHR10133:SF27">
    <property type="entry name" value="DNA POLYMERASE NU"/>
    <property type="match status" value="1"/>
</dbReference>
<evidence type="ECO:0000256" key="10">
    <source>
        <dbReference type="ARBA" id="ARBA00022801"/>
    </source>
</evidence>
<comment type="function">
    <text evidence="17">In addition to polymerase activity, this DNA polymerase exhibits 3'-5' and 5'-3' exonuclease activity.</text>
</comment>
<dbReference type="CDD" id="cd06139">
    <property type="entry name" value="DNA_polA_I_Ecoli_like_exo"/>
    <property type="match status" value="1"/>
</dbReference>
<dbReference type="SMART" id="SM00475">
    <property type="entry name" value="53EXOc"/>
    <property type="match status" value="1"/>
</dbReference>
<dbReference type="SUPFAM" id="SSF47807">
    <property type="entry name" value="5' to 3' exonuclease, C-terminal subdomain"/>
    <property type="match status" value="1"/>
</dbReference>
<keyword evidence="9 17" id="KW-0227">DNA damage</keyword>
<dbReference type="GO" id="GO:0003887">
    <property type="term" value="F:DNA-directed DNA polymerase activity"/>
    <property type="evidence" value="ECO:0007669"/>
    <property type="project" value="UniProtKB-UniRule"/>
</dbReference>
<dbReference type="GO" id="GO:0008408">
    <property type="term" value="F:3'-5' exonuclease activity"/>
    <property type="evidence" value="ECO:0007669"/>
    <property type="project" value="UniProtKB-UniRule"/>
</dbReference>
<dbReference type="InterPro" id="IPR018320">
    <property type="entry name" value="DNA_polymerase_1"/>
</dbReference>
<evidence type="ECO:0000256" key="9">
    <source>
        <dbReference type="ARBA" id="ARBA00022763"/>
    </source>
</evidence>
<dbReference type="Pfam" id="PF01612">
    <property type="entry name" value="DNA_pol_A_exo1"/>
    <property type="match status" value="1"/>
</dbReference>
<reference evidence="21 22" key="1">
    <citation type="submission" date="2017-02" db="EMBL/GenBank/DDBJ databases">
        <title>Draft genome sequence of Moraxella porci CCUG 54912T type strain.</title>
        <authorList>
            <person name="Salva-Serra F."/>
            <person name="Engstrom-Jakobsson H."/>
            <person name="Thorell K."/>
            <person name="Jaen-Luchoro D."/>
            <person name="Gonzales-Siles L."/>
            <person name="Karlsson R."/>
            <person name="Yazdan S."/>
            <person name="Boulund F."/>
            <person name="Johnning A."/>
            <person name="Engstrand L."/>
            <person name="Kristiansson E."/>
            <person name="Moore E."/>
        </authorList>
    </citation>
    <scope>NUCLEOTIDE SEQUENCE [LARGE SCALE GENOMIC DNA]</scope>
    <source>
        <strain evidence="21 22">CCUG 54912</strain>
    </source>
</reference>
<evidence type="ECO:0000259" key="20">
    <source>
        <dbReference type="SMART" id="SM00482"/>
    </source>
</evidence>
<dbReference type="SUPFAM" id="SSF56672">
    <property type="entry name" value="DNA/RNA polymerases"/>
    <property type="match status" value="1"/>
</dbReference>
<dbReference type="SUPFAM" id="SSF53098">
    <property type="entry name" value="Ribonuclease H-like"/>
    <property type="match status" value="1"/>
</dbReference>
<evidence type="ECO:0000256" key="2">
    <source>
        <dbReference type="ARBA" id="ARBA00011541"/>
    </source>
</evidence>
<name>A0A1T0CU31_9GAMM</name>
<dbReference type="RefSeq" id="WP_078317482.1">
    <property type="nucleotide sequence ID" value="NZ_MUYV01000004.1"/>
</dbReference>
<keyword evidence="6 17" id="KW-0548">Nucleotidyltransferase</keyword>
<dbReference type="InterPro" id="IPR043502">
    <property type="entry name" value="DNA/RNA_pol_sf"/>
</dbReference>
<evidence type="ECO:0000259" key="18">
    <source>
        <dbReference type="SMART" id="SM00474"/>
    </source>
</evidence>
<feature type="domain" description="DNA-directed DNA polymerase family A palm" evidence="20">
    <location>
        <begin position="734"/>
        <end position="938"/>
    </location>
</feature>
<dbReference type="InterPro" id="IPR029060">
    <property type="entry name" value="PIN-like_dom_sf"/>
</dbReference>
<evidence type="ECO:0000256" key="3">
    <source>
        <dbReference type="ARBA" id="ARBA00012417"/>
    </source>
</evidence>
<dbReference type="EMBL" id="MUYV01000004">
    <property type="protein sequence ID" value="OOS25865.1"/>
    <property type="molecule type" value="Genomic_DNA"/>
</dbReference>
<dbReference type="GO" id="GO:0006302">
    <property type="term" value="P:double-strand break repair"/>
    <property type="evidence" value="ECO:0007669"/>
    <property type="project" value="TreeGrafter"/>
</dbReference>
<dbReference type="GO" id="GO:0006261">
    <property type="term" value="P:DNA-templated DNA replication"/>
    <property type="evidence" value="ECO:0007669"/>
    <property type="project" value="UniProtKB-UniRule"/>
</dbReference>
<dbReference type="InterPro" id="IPR001098">
    <property type="entry name" value="DNA-dir_DNA_pol_A_palm_dom"/>
</dbReference>
<dbReference type="InterPro" id="IPR036279">
    <property type="entry name" value="5-3_exonuclease_C_sf"/>
</dbReference>
<dbReference type="Gene3D" id="3.30.420.10">
    <property type="entry name" value="Ribonuclease H-like superfamily/Ribonuclease H"/>
    <property type="match status" value="1"/>
</dbReference>
<gene>
    <name evidence="17" type="primary">polA</name>
    <name evidence="21" type="ORF">B0681_04090</name>
</gene>
<dbReference type="FunFam" id="1.20.1060.10:FF:000001">
    <property type="entry name" value="DNA polymerase I"/>
    <property type="match status" value="1"/>
</dbReference>
<comment type="subunit">
    <text evidence="2">Single-chain monomer with multiple functions.</text>
</comment>
<dbReference type="InterPro" id="IPR012337">
    <property type="entry name" value="RNaseH-like_sf"/>
</dbReference>
<dbReference type="SMART" id="SM00482">
    <property type="entry name" value="POLAc"/>
    <property type="match status" value="1"/>
</dbReference>
<dbReference type="InterPro" id="IPR036397">
    <property type="entry name" value="RNaseH_sf"/>
</dbReference>
<dbReference type="Gene3D" id="1.10.150.20">
    <property type="entry name" value="5' to 3' exonuclease, C-terminal subdomain"/>
    <property type="match status" value="2"/>
</dbReference>
<evidence type="ECO:0000313" key="22">
    <source>
        <dbReference type="Proteomes" id="UP000190683"/>
    </source>
</evidence>
<comment type="caution">
    <text evidence="21">The sequence shown here is derived from an EMBL/GenBank/DDBJ whole genome shotgun (WGS) entry which is preliminary data.</text>
</comment>
<dbReference type="GO" id="GO:0003677">
    <property type="term" value="F:DNA binding"/>
    <property type="evidence" value="ECO:0007669"/>
    <property type="project" value="UniProtKB-UniRule"/>
</dbReference>
<dbReference type="AlphaFoldDB" id="A0A1T0CU31"/>
<dbReference type="CDD" id="cd09859">
    <property type="entry name" value="PIN_53EXO"/>
    <property type="match status" value="1"/>
</dbReference>
<proteinExistence type="inferred from homology"/>
<dbReference type="NCBIfam" id="NF004397">
    <property type="entry name" value="PRK05755.1"/>
    <property type="match status" value="1"/>
</dbReference>
<dbReference type="Pfam" id="PF01367">
    <property type="entry name" value="5_3_exonuc"/>
    <property type="match status" value="1"/>
</dbReference>
<dbReference type="FunFam" id="1.10.150.20:FF:000003">
    <property type="entry name" value="DNA polymerase I"/>
    <property type="match status" value="1"/>
</dbReference>
<keyword evidence="11 17" id="KW-0269">Exonuclease</keyword>
<dbReference type="InterPro" id="IPR020046">
    <property type="entry name" value="5-3_exonucl_a-hlix_arch_N"/>
</dbReference>
<evidence type="ECO:0000259" key="19">
    <source>
        <dbReference type="SMART" id="SM00475"/>
    </source>
</evidence>
<dbReference type="Pfam" id="PF00476">
    <property type="entry name" value="DNA_pol_A"/>
    <property type="match status" value="1"/>
</dbReference>
<evidence type="ECO:0000256" key="7">
    <source>
        <dbReference type="ARBA" id="ARBA00022705"/>
    </source>
</evidence>
<keyword evidence="12 17" id="KW-0239">DNA-directed DNA polymerase</keyword>
<dbReference type="InterPro" id="IPR020045">
    <property type="entry name" value="DNA_polI_H3TH"/>
</dbReference>
<evidence type="ECO:0000256" key="8">
    <source>
        <dbReference type="ARBA" id="ARBA00022722"/>
    </source>
</evidence>
<dbReference type="InterPro" id="IPR008918">
    <property type="entry name" value="HhH2"/>
</dbReference>
<dbReference type="InterPro" id="IPR002298">
    <property type="entry name" value="DNA_polymerase_A"/>
</dbReference>
<evidence type="ECO:0000256" key="4">
    <source>
        <dbReference type="ARBA" id="ARBA00020311"/>
    </source>
</evidence>
<evidence type="ECO:0000256" key="14">
    <source>
        <dbReference type="ARBA" id="ARBA00023204"/>
    </source>
</evidence>
<evidence type="ECO:0000256" key="13">
    <source>
        <dbReference type="ARBA" id="ARBA00023125"/>
    </source>
</evidence>
<dbReference type="SMART" id="SM00279">
    <property type="entry name" value="HhH2"/>
    <property type="match status" value="1"/>
</dbReference>
<keyword evidence="13 17" id="KW-0238">DNA-binding</keyword>
<keyword evidence="10 17" id="KW-0378">Hydrolase</keyword>
<evidence type="ECO:0000256" key="5">
    <source>
        <dbReference type="ARBA" id="ARBA00022679"/>
    </source>
</evidence>
<dbReference type="InterPro" id="IPR002562">
    <property type="entry name" value="3'-5'_exonuclease_dom"/>
</dbReference>
<comment type="similarity">
    <text evidence="1 17">Belongs to the DNA polymerase type-A family.</text>
</comment>
<dbReference type="InterPro" id="IPR002421">
    <property type="entry name" value="5-3_exonuclease"/>
</dbReference>
<dbReference type="PANTHER" id="PTHR10133">
    <property type="entry name" value="DNA POLYMERASE I"/>
    <property type="match status" value="1"/>
</dbReference>
<dbReference type="FunFam" id="1.10.150.20:FF:000002">
    <property type="entry name" value="DNA polymerase I"/>
    <property type="match status" value="1"/>
</dbReference>
<protein>
    <recommendedName>
        <fullName evidence="4 16">DNA polymerase I</fullName>
        <ecNumber evidence="3 16">2.7.7.7</ecNumber>
    </recommendedName>
</protein>
<dbReference type="PRINTS" id="PR00868">
    <property type="entry name" value="DNAPOLI"/>
</dbReference>
<evidence type="ECO:0000256" key="15">
    <source>
        <dbReference type="ARBA" id="ARBA00049244"/>
    </source>
</evidence>
<evidence type="ECO:0000256" key="6">
    <source>
        <dbReference type="ARBA" id="ARBA00022695"/>
    </source>
</evidence>
<dbReference type="InterPro" id="IPR019760">
    <property type="entry name" value="DNA-dir_DNA_pol_A_CS"/>
</dbReference>
<dbReference type="SMART" id="SM00474">
    <property type="entry name" value="35EXOc"/>
    <property type="match status" value="1"/>
</dbReference>
<keyword evidence="7 17" id="KW-0235">DNA replication</keyword>
<evidence type="ECO:0000313" key="21">
    <source>
        <dbReference type="EMBL" id="OOS25865.1"/>
    </source>
</evidence>
<accession>A0A1T0CU31</accession>
<comment type="catalytic activity">
    <reaction evidence="15 17">
        <text>DNA(n) + a 2'-deoxyribonucleoside 5'-triphosphate = DNA(n+1) + diphosphate</text>
        <dbReference type="Rhea" id="RHEA:22508"/>
        <dbReference type="Rhea" id="RHEA-COMP:17339"/>
        <dbReference type="Rhea" id="RHEA-COMP:17340"/>
        <dbReference type="ChEBI" id="CHEBI:33019"/>
        <dbReference type="ChEBI" id="CHEBI:61560"/>
        <dbReference type="ChEBI" id="CHEBI:173112"/>
        <dbReference type="EC" id="2.7.7.7"/>
    </reaction>
</comment>
<dbReference type="Gene3D" id="1.20.1060.10">
    <property type="entry name" value="Taq DNA Polymerase, Chain T, domain 4"/>
    <property type="match status" value="1"/>
</dbReference>
<dbReference type="Proteomes" id="UP000190683">
    <property type="component" value="Unassembled WGS sequence"/>
</dbReference>
<dbReference type="NCBIfam" id="TIGR00593">
    <property type="entry name" value="pola"/>
    <property type="match status" value="1"/>
</dbReference>
<sequence length="985" mass="108870">MTDLTAYTDIPNLAKFDTSHIDSTRAPVVLVDGSYYLFRCFFGLPPLSNKDGLPTNAIRGVLNALNKLMRRYKPAYMAVAFDTKAPTFRHELSDSYKAHRPPMDDDLRVQIPYIHRMIELLGIPLIKLDGFEADDIIGTLAHQACQAGHPVIISTGDKDMAQLVNDCVTLEDSFTGRLTNPAQVNDKFGVTATQIADYLTLMGDASDGIAGIPKVGAKTAAKLLTEYQDIDGILANLDNIKGVVGKNLAEHRDEIPLNRTLATIVTNLRLPFDFDDIKLQGDDDPSRLHELHRLFGELEFRTEISAISDKLAKLETAFHADDESVDAAAAKMDAELEAQFTQAFQEIDALGDDGTDAMSVPTLPSQPVTYQTISTMDQLDELLAKLHSLPYFAIDTETTSINWQHAELVGISIAYQNFDAYYIPVGHVDDLGVLLDGQLPRDMVLAKFKPILENPNIGKIGQHIKYDAHIFANYGIDLIGDIHSTPNNWAFETMLASYVINNTATRHNMDDLASHYLGVTTTTFEDIAGKGAKQLTFDKIDIDTAAHYACEDADITFRLFSIFSQYLSKDAKAHRLLHELEIPTAQILAQMEHDGILIATDFLGTLSHRFDTEILGLEQRAEVLAGEQFNLASPKQLGEILFDKLGIPGGKKTKTGQYSTSEAILAKIDHPLVDVVLEHRSLSKLKSTYTDALARAADKDNRVHTSYHQALTTTGRLSSSDPNLQNIPIRTDTGRLIREAFIAPKGRVILAADYSQIELRLMAHFSGDERLIDAFHRGLDIHTATASEIMNKPLDEVTSNERRAAKAVNFGLLYGMSAFGLAKQLGVDRAVAQDYIKRYFARYPAIHDYMENTKAHAKLHGYVQTLLGRKLYSPDINSSNRMIKEAAERAAINAPLQGSAAEIIKLAMIAVDQVLPKDHAKLLLQVHDELVFEVDQDKADDIAAIIKEAMQSVLGDFAAVRGWQVDFAVPLVVEVGIGDNWDQAH</sequence>
<keyword evidence="8" id="KW-0540">Nuclease</keyword>
<dbReference type="PROSITE" id="PS00447">
    <property type="entry name" value="DNA_POLYMERASE_A"/>
    <property type="match status" value="1"/>
</dbReference>
<dbReference type="FunFam" id="3.30.420.10:FF:000026">
    <property type="entry name" value="DNA polymerase I"/>
    <property type="match status" value="1"/>
</dbReference>
<dbReference type="Pfam" id="PF02739">
    <property type="entry name" value="5_3_exonuc_N"/>
    <property type="match status" value="1"/>
</dbReference>
<keyword evidence="22" id="KW-1185">Reference proteome</keyword>
<keyword evidence="14 17" id="KW-0234">DNA repair</keyword>
<feature type="domain" description="5'-3' exonuclease" evidence="19">
    <location>
        <begin position="26"/>
        <end position="280"/>
    </location>
</feature>
<dbReference type="Gene3D" id="3.30.70.370">
    <property type="match status" value="1"/>
</dbReference>
<dbReference type="CDD" id="cd09898">
    <property type="entry name" value="H3TH_53EXO"/>
    <property type="match status" value="1"/>
</dbReference>
<dbReference type="Gene3D" id="3.40.50.1010">
    <property type="entry name" value="5'-nuclease"/>
    <property type="match status" value="1"/>
</dbReference>
<evidence type="ECO:0000256" key="16">
    <source>
        <dbReference type="NCBIfam" id="TIGR00593"/>
    </source>
</evidence>
<evidence type="ECO:0000256" key="11">
    <source>
        <dbReference type="ARBA" id="ARBA00022839"/>
    </source>
</evidence>
<evidence type="ECO:0000256" key="12">
    <source>
        <dbReference type="ARBA" id="ARBA00022932"/>
    </source>
</evidence>
<dbReference type="FunFam" id="3.40.50.1010:FF:000001">
    <property type="entry name" value="DNA polymerase I"/>
    <property type="match status" value="1"/>
</dbReference>
<dbReference type="EC" id="2.7.7.7" evidence="3 16"/>
<evidence type="ECO:0000256" key="17">
    <source>
        <dbReference type="RuleBase" id="RU004460"/>
    </source>
</evidence>
<evidence type="ECO:0000256" key="1">
    <source>
        <dbReference type="ARBA" id="ARBA00007705"/>
    </source>
</evidence>